<evidence type="ECO:0000313" key="2">
    <source>
        <dbReference type="Proteomes" id="UP001231109"/>
    </source>
</evidence>
<reference evidence="1 2" key="1">
    <citation type="submission" date="2022-11" db="EMBL/GenBank/DDBJ databases">
        <title>Viruses from the air-sea interface of a natural surface slick.</title>
        <authorList>
            <person name="Rahlff J."/>
            <person name="Holmfeldt K."/>
        </authorList>
    </citation>
    <scope>NUCLEOTIDE SEQUENCE [LARGE SCALE GENOMIC DNA]</scope>
    <source>
        <strain evidence="1 2">SMS4</strain>
    </source>
</reference>
<dbReference type="RefSeq" id="WP_305974188.1">
    <property type="nucleotide sequence ID" value="NZ_JAPJDY010000008.1"/>
</dbReference>
<dbReference type="EMBL" id="JAPJDZ010000007">
    <property type="protein sequence ID" value="MDP5135241.1"/>
    <property type="molecule type" value="Genomic_DNA"/>
</dbReference>
<accession>A0ABT9HX31</accession>
<sequence length="143" mass="16209">MSAFNVVLTPSRYARLGLLLLALLPVLVLATHPLEGGWRYALLMLSFGYYWQCYSQFSQLEQSTIFTLTAQGRLQSANANLPSGQLIAGGLVSQYVLKLCWRCDDGDVVHQRWIFADQCTDTEYRALARLVNQTHWQPRQANV</sequence>
<dbReference type="Proteomes" id="UP001231109">
    <property type="component" value="Unassembled WGS sequence"/>
</dbReference>
<gene>
    <name evidence="1" type="ORF">ORJ04_04665</name>
</gene>
<comment type="caution">
    <text evidence="1">The sequence shown here is derived from an EMBL/GenBank/DDBJ whole genome shotgun (WGS) entry which is preliminary data.</text>
</comment>
<name>A0ABT9HX31_9GAMM</name>
<dbReference type="Pfam" id="PF07254">
    <property type="entry name" value="Cpta_toxin"/>
    <property type="match status" value="1"/>
</dbReference>
<proteinExistence type="predicted"/>
<evidence type="ECO:0008006" key="3">
    <source>
        <dbReference type="Google" id="ProtNLM"/>
    </source>
</evidence>
<evidence type="ECO:0000313" key="1">
    <source>
        <dbReference type="EMBL" id="MDP5135241.1"/>
    </source>
</evidence>
<dbReference type="InterPro" id="IPR009883">
    <property type="entry name" value="YgfX"/>
</dbReference>
<protein>
    <recommendedName>
        <fullName evidence="3">Toxin CptA</fullName>
    </recommendedName>
</protein>
<keyword evidence="2" id="KW-1185">Reference proteome</keyword>
<organism evidence="1 2">
    <name type="scientific">Rheinheimera baltica</name>
    <dbReference type="NCBI Taxonomy" id="67576"/>
    <lineage>
        <taxon>Bacteria</taxon>
        <taxon>Pseudomonadati</taxon>
        <taxon>Pseudomonadota</taxon>
        <taxon>Gammaproteobacteria</taxon>
        <taxon>Chromatiales</taxon>
        <taxon>Chromatiaceae</taxon>
        <taxon>Rheinheimera</taxon>
    </lineage>
</organism>